<keyword evidence="1" id="KW-0175">Coiled coil</keyword>
<evidence type="ECO:0000256" key="1">
    <source>
        <dbReference type="SAM" id="Coils"/>
    </source>
</evidence>
<organism evidence="3 4">
    <name type="scientific">Negadavirga shengliensis</name>
    <dbReference type="NCBI Taxonomy" id="1389218"/>
    <lineage>
        <taxon>Bacteria</taxon>
        <taxon>Pseudomonadati</taxon>
        <taxon>Bacteroidota</taxon>
        <taxon>Cytophagia</taxon>
        <taxon>Cytophagales</taxon>
        <taxon>Cyclobacteriaceae</taxon>
        <taxon>Negadavirga</taxon>
    </lineage>
</organism>
<dbReference type="SUPFAM" id="SSF47413">
    <property type="entry name" value="lambda repressor-like DNA-binding domains"/>
    <property type="match status" value="1"/>
</dbReference>
<keyword evidence="4" id="KW-1185">Reference proteome</keyword>
<evidence type="ECO:0000313" key="4">
    <source>
        <dbReference type="Proteomes" id="UP001595818"/>
    </source>
</evidence>
<dbReference type="SMART" id="SM00530">
    <property type="entry name" value="HTH_XRE"/>
    <property type="match status" value="1"/>
</dbReference>
<dbReference type="RefSeq" id="WP_377069532.1">
    <property type="nucleotide sequence ID" value="NZ_JBHSJJ010000031.1"/>
</dbReference>
<feature type="domain" description="HTH cro/C1-type" evidence="2">
    <location>
        <begin position="7"/>
        <end position="61"/>
    </location>
</feature>
<evidence type="ECO:0000313" key="3">
    <source>
        <dbReference type="EMBL" id="MFC4875069.1"/>
    </source>
</evidence>
<reference evidence="4" key="1">
    <citation type="journal article" date="2019" name="Int. J. Syst. Evol. Microbiol.">
        <title>The Global Catalogue of Microorganisms (GCM) 10K type strain sequencing project: providing services to taxonomists for standard genome sequencing and annotation.</title>
        <authorList>
            <consortium name="The Broad Institute Genomics Platform"/>
            <consortium name="The Broad Institute Genome Sequencing Center for Infectious Disease"/>
            <person name="Wu L."/>
            <person name="Ma J."/>
        </authorList>
    </citation>
    <scope>NUCLEOTIDE SEQUENCE [LARGE SCALE GENOMIC DNA]</scope>
    <source>
        <strain evidence="4">CGMCC 4.7466</strain>
    </source>
</reference>
<dbReference type="InterPro" id="IPR001387">
    <property type="entry name" value="Cro/C1-type_HTH"/>
</dbReference>
<dbReference type="Proteomes" id="UP001595818">
    <property type="component" value="Unassembled WGS sequence"/>
</dbReference>
<protein>
    <submittedName>
        <fullName evidence="3">Helix-turn-helix domain-containing protein</fullName>
    </submittedName>
</protein>
<dbReference type="Pfam" id="PF01381">
    <property type="entry name" value="HTH_3"/>
    <property type="match status" value="1"/>
</dbReference>
<dbReference type="InterPro" id="IPR010982">
    <property type="entry name" value="Lambda_DNA-bd_dom_sf"/>
</dbReference>
<gene>
    <name evidence="3" type="ORF">ACFPFU_25435</name>
</gene>
<proteinExistence type="predicted"/>
<dbReference type="Gene3D" id="1.10.260.40">
    <property type="entry name" value="lambda repressor-like DNA-binding domains"/>
    <property type="match status" value="1"/>
</dbReference>
<comment type="caution">
    <text evidence="3">The sequence shown here is derived from an EMBL/GenBank/DDBJ whole genome shotgun (WGS) entry which is preliminary data.</text>
</comment>
<dbReference type="CDD" id="cd00093">
    <property type="entry name" value="HTH_XRE"/>
    <property type="match status" value="1"/>
</dbReference>
<evidence type="ECO:0000259" key="2">
    <source>
        <dbReference type="PROSITE" id="PS50943"/>
    </source>
</evidence>
<sequence>MKAQKIMRILRESNDYSQEYVANVLDINQKTYSNLESGKTKLTLERINQLADFYKVKPEYFLSDELPVINYNNTGPKSNSNSGYIHTYINEKNSESLYERLLSEKDHIIKEKDDQIKLLKELLEIERREVQNLKRKIENFTP</sequence>
<accession>A0ABV9T8C2</accession>
<dbReference type="PROSITE" id="PS50943">
    <property type="entry name" value="HTH_CROC1"/>
    <property type="match status" value="1"/>
</dbReference>
<dbReference type="EMBL" id="JBHSJJ010000031">
    <property type="protein sequence ID" value="MFC4875069.1"/>
    <property type="molecule type" value="Genomic_DNA"/>
</dbReference>
<name>A0ABV9T8C2_9BACT</name>
<feature type="coiled-coil region" evidence="1">
    <location>
        <begin position="109"/>
        <end position="136"/>
    </location>
</feature>